<dbReference type="Proteomes" id="UP000026961">
    <property type="component" value="Chromosome 9"/>
</dbReference>
<dbReference type="STRING" id="40148.A0A0E0B336"/>
<feature type="compositionally biased region" description="Basic and acidic residues" evidence="4">
    <location>
        <begin position="980"/>
        <end position="1006"/>
    </location>
</feature>
<dbReference type="AlphaFoldDB" id="A0A0E0B336"/>
<sequence length="1032" mass="116845">MHCSMASDRTSSDDECSSNSKSDNKVADSDYANSISEEEETSDSDKYITKKDLVSTLKDLRTKLEYDQDKSGSAESPKPRSRLNITYFSNLIEGLSNEQRSIIENSAFGSLLNFQRCAIPLSFVKWIASHTDVSCSDIVVNGRSIPINPNTTNFILGIPNGGLEIKNDNDAGKHFFHQHFGSTKPLISFFGTKLLSDKGVNKLSEDDVLRCFMVVALSTILCPNSDTHPSPKYLEPLIDIKSSSKWNWSKFVYEWLMTYIAKFQKESKSKEQTSKTLGGCGHLLALIDDISTICKWFTREHSDTTYGKNAQLAAKVLDCVYMSKASLFTQKDTTTTREEKSGEEKSKGGSKQGGSNIAHNGNAPPLEQNHPNNTDVCSQLPKTPQTKSTAEHKTKSNINNTSTSKGAPPTENVTCSQLQTTPPSKPTEQENSKSNSNKDNACKETQHADKKASSKDFVCSQQSNNSVASRTRAKRLHSASPLSVVSISPLKKNSSDQKIRKAVRKQPLKATEPISTQPDREESNKDGLFVEPICTIPAKKEEVQPTKNLESNSTEFVIDIEGPYDAEDTIGHTTDKTKFILVTQGERYMHTPKTCINNKDGVQHLSANFIANMGNRRLEGQHCDENEYQDDFAEFLYEEEPSDNIDMVEQRAQPQINNEQSSPQTPLHINIASARTPATKQSSQSSPDIGMNSPRIAQMREPNQHAQAEERQYSMIRIIDSLNASANCSVLMDNVKVTWSSLSKSLSPRGVVDTYVLNAYAKKIANDQNNKENEYRNFYFFHRTSVYFLKNWEGAGKEEDYENCARQAFTFARNKKPLHYYDLLIFPCLYDNHWFVFTVDIKRHHFVFLDSIYDENNKYHKKIQGLLIPGFIAMWEELSDVEKNFSKFDIQYPPITRQNNGHDCGIYAMKCMEWWNPRMHLKDMIRPEYIPNMRKQIANDLLFLEHNSQEEAKMLARSFNPTKHGKYARQQEAAENAGTVEREEKQKKERKEEERKGVVEREEKANKNQKMGGRDNFQGNILAQVFGTTTKV</sequence>
<dbReference type="HOGENOM" id="CLU_007688_0_0_1"/>
<feature type="compositionally biased region" description="Polar residues" evidence="4">
    <location>
        <begin position="369"/>
        <end position="388"/>
    </location>
</feature>
<feature type="compositionally biased region" description="Polar residues" evidence="4">
    <location>
        <begin position="396"/>
        <end position="422"/>
    </location>
</feature>
<dbReference type="Pfam" id="PF02902">
    <property type="entry name" value="Peptidase_C48"/>
    <property type="match status" value="1"/>
</dbReference>
<reference evidence="6" key="2">
    <citation type="submission" date="2018-05" db="EMBL/GenBank/DDBJ databases">
        <title>OgluRS3 (Oryza glumaepatula Reference Sequence Version 3).</title>
        <authorList>
            <person name="Zhang J."/>
            <person name="Kudrna D."/>
            <person name="Lee S."/>
            <person name="Talag J."/>
            <person name="Welchert J."/>
            <person name="Wing R.A."/>
        </authorList>
    </citation>
    <scope>NUCLEOTIDE SEQUENCE [LARGE SCALE GENOMIC DNA]</scope>
</reference>
<dbReference type="GO" id="GO:0006508">
    <property type="term" value="P:proteolysis"/>
    <property type="evidence" value="ECO:0007669"/>
    <property type="project" value="UniProtKB-KW"/>
</dbReference>
<feature type="compositionally biased region" description="Basic and acidic residues" evidence="4">
    <location>
        <begin position="440"/>
        <end position="454"/>
    </location>
</feature>
<dbReference type="InterPro" id="IPR003653">
    <property type="entry name" value="Peptidase_C48_C"/>
</dbReference>
<dbReference type="SUPFAM" id="SSF54001">
    <property type="entry name" value="Cysteine proteinases"/>
    <property type="match status" value="1"/>
</dbReference>
<feature type="domain" description="Ubiquitin-like protease family profile" evidence="5">
    <location>
        <begin position="735"/>
        <end position="915"/>
    </location>
</feature>
<evidence type="ECO:0000259" key="5">
    <source>
        <dbReference type="PROSITE" id="PS50600"/>
    </source>
</evidence>
<dbReference type="InterPro" id="IPR038765">
    <property type="entry name" value="Papain-like_cys_pep_sf"/>
</dbReference>
<evidence type="ECO:0000256" key="3">
    <source>
        <dbReference type="ARBA" id="ARBA00022801"/>
    </source>
</evidence>
<name>A0A0E0B336_9ORYZ</name>
<keyword evidence="3" id="KW-0378">Hydrolase</keyword>
<evidence type="ECO:0000256" key="4">
    <source>
        <dbReference type="SAM" id="MobiDB-lite"/>
    </source>
</evidence>
<accession>A0A0E0B336</accession>
<evidence type="ECO:0000256" key="1">
    <source>
        <dbReference type="ARBA" id="ARBA00005234"/>
    </source>
</evidence>
<dbReference type="GO" id="GO:0008234">
    <property type="term" value="F:cysteine-type peptidase activity"/>
    <property type="evidence" value="ECO:0007669"/>
    <property type="project" value="InterPro"/>
</dbReference>
<feature type="region of interest" description="Disordered" evidence="4">
    <location>
        <begin position="966"/>
        <end position="1016"/>
    </location>
</feature>
<feature type="region of interest" description="Disordered" evidence="4">
    <location>
        <begin position="331"/>
        <end position="525"/>
    </location>
</feature>
<dbReference type="EnsemblPlants" id="OGLUM09G11070.1">
    <property type="protein sequence ID" value="OGLUM09G11070.1"/>
    <property type="gene ID" value="OGLUM09G11070"/>
</dbReference>
<dbReference type="PROSITE" id="PS50600">
    <property type="entry name" value="ULP_PROTEASE"/>
    <property type="match status" value="1"/>
</dbReference>
<protein>
    <recommendedName>
        <fullName evidence="5">Ubiquitin-like protease family profile domain-containing protein</fullName>
    </recommendedName>
</protein>
<dbReference type="Gramene" id="OGLUM09G11070.1">
    <property type="protein sequence ID" value="OGLUM09G11070.1"/>
    <property type="gene ID" value="OGLUM09G11070"/>
</dbReference>
<keyword evidence="2" id="KW-0645">Protease</keyword>
<feature type="compositionally biased region" description="Basic and acidic residues" evidence="4">
    <location>
        <begin position="334"/>
        <end position="347"/>
    </location>
</feature>
<feature type="compositionally biased region" description="Polar residues" evidence="4">
    <location>
        <begin position="459"/>
        <end position="469"/>
    </location>
</feature>
<reference evidence="6" key="1">
    <citation type="submission" date="2015-04" db="UniProtKB">
        <authorList>
            <consortium name="EnsemblPlants"/>
        </authorList>
    </citation>
    <scope>IDENTIFICATION</scope>
</reference>
<feature type="region of interest" description="Disordered" evidence="4">
    <location>
        <begin position="1"/>
        <end position="48"/>
    </location>
</feature>
<evidence type="ECO:0000313" key="7">
    <source>
        <dbReference type="Proteomes" id="UP000026961"/>
    </source>
</evidence>
<comment type="similarity">
    <text evidence="1">Belongs to the peptidase C48 family.</text>
</comment>
<dbReference type="PANTHER" id="PTHR34835">
    <property type="entry name" value="OS07G0283600 PROTEIN-RELATED"/>
    <property type="match status" value="1"/>
</dbReference>
<keyword evidence="7" id="KW-1185">Reference proteome</keyword>
<dbReference type="Gene3D" id="3.40.395.10">
    <property type="entry name" value="Adenoviral Proteinase, Chain A"/>
    <property type="match status" value="1"/>
</dbReference>
<evidence type="ECO:0000313" key="6">
    <source>
        <dbReference type="EnsemblPlants" id="OGLUM09G11070.1"/>
    </source>
</evidence>
<dbReference type="eggNOG" id="KOG0778">
    <property type="taxonomic scope" value="Eukaryota"/>
</dbReference>
<proteinExistence type="inferred from homology"/>
<evidence type="ECO:0000256" key="2">
    <source>
        <dbReference type="ARBA" id="ARBA00022670"/>
    </source>
</evidence>
<dbReference type="PANTHER" id="PTHR34835:SF60">
    <property type="entry name" value="OS10G0490300 PROTEIN"/>
    <property type="match status" value="1"/>
</dbReference>
<organism evidence="6">
    <name type="scientific">Oryza glumipatula</name>
    <dbReference type="NCBI Taxonomy" id="40148"/>
    <lineage>
        <taxon>Eukaryota</taxon>
        <taxon>Viridiplantae</taxon>
        <taxon>Streptophyta</taxon>
        <taxon>Embryophyta</taxon>
        <taxon>Tracheophyta</taxon>
        <taxon>Spermatophyta</taxon>
        <taxon>Magnoliopsida</taxon>
        <taxon>Liliopsida</taxon>
        <taxon>Poales</taxon>
        <taxon>Poaceae</taxon>
        <taxon>BOP clade</taxon>
        <taxon>Oryzoideae</taxon>
        <taxon>Oryzeae</taxon>
        <taxon>Oryzinae</taxon>
        <taxon>Oryza</taxon>
    </lineage>
</organism>